<feature type="transmembrane region" description="Helical" evidence="3">
    <location>
        <begin position="705"/>
        <end position="726"/>
    </location>
</feature>
<feature type="transmembrane region" description="Helical" evidence="3">
    <location>
        <begin position="878"/>
        <end position="904"/>
    </location>
</feature>
<evidence type="ECO:0000259" key="5">
    <source>
        <dbReference type="Pfam" id="PF00924"/>
    </source>
</evidence>
<evidence type="ECO:0000256" key="4">
    <source>
        <dbReference type="SAM" id="SignalP"/>
    </source>
</evidence>
<keyword evidence="3" id="KW-1133">Transmembrane helix</keyword>
<evidence type="ECO:0000259" key="7">
    <source>
        <dbReference type="Pfam" id="PF12795"/>
    </source>
</evidence>
<accession>A0ABS6LWF8</accession>
<feature type="transmembrane region" description="Helical" evidence="3">
    <location>
        <begin position="794"/>
        <end position="817"/>
    </location>
</feature>
<dbReference type="InterPro" id="IPR006685">
    <property type="entry name" value="MscS_channel_2nd"/>
</dbReference>
<feature type="transmembrane region" description="Helical" evidence="3">
    <location>
        <begin position="910"/>
        <end position="939"/>
    </location>
</feature>
<feature type="transmembrane region" description="Helical" evidence="3">
    <location>
        <begin position="637"/>
        <end position="657"/>
    </location>
</feature>
<feature type="transmembrane region" description="Helical" evidence="3">
    <location>
        <begin position="559"/>
        <end position="584"/>
    </location>
</feature>
<reference evidence="10 11" key="1">
    <citation type="submission" date="2021-03" db="EMBL/GenBank/DDBJ databases">
        <title>Five novel Rahnella species.</title>
        <authorList>
            <person name="Brady C."/>
            <person name="Asselin J."/>
            <person name="Beer S."/>
            <person name="Bruberg M.B."/>
            <person name="Crampton B."/>
            <person name="Venter S."/>
            <person name="Arnold D."/>
            <person name="Denman S."/>
        </authorList>
    </citation>
    <scope>NUCLEOTIDE SEQUENCE [LARGE SCALE GENOMIC DNA]</scope>
    <source>
        <strain evidence="10 11">H11b</strain>
    </source>
</reference>
<gene>
    <name evidence="10" type="primary">mscM</name>
    <name evidence="10" type="ORF">J1778_13975</name>
</gene>
<dbReference type="PANTHER" id="PTHR30347">
    <property type="entry name" value="POTASSIUM CHANNEL RELATED"/>
    <property type="match status" value="1"/>
</dbReference>
<dbReference type="InterPro" id="IPR025692">
    <property type="entry name" value="MscS_IM_dom1"/>
</dbReference>
<feature type="compositionally biased region" description="Low complexity" evidence="2">
    <location>
        <begin position="1107"/>
        <end position="1125"/>
    </location>
</feature>
<evidence type="ECO:0000256" key="2">
    <source>
        <dbReference type="SAM" id="MobiDB-lite"/>
    </source>
</evidence>
<evidence type="ECO:0000259" key="6">
    <source>
        <dbReference type="Pfam" id="PF12794"/>
    </source>
</evidence>
<feature type="domain" description="Mechanosensitive ion channel MscS porin" evidence="7">
    <location>
        <begin position="31"/>
        <end position="264"/>
    </location>
</feature>
<protein>
    <submittedName>
        <fullName evidence="10">Miniconductance mechanosensitive channel MscM</fullName>
    </submittedName>
</protein>
<evidence type="ECO:0000259" key="9">
    <source>
        <dbReference type="Pfam" id="PF21088"/>
    </source>
</evidence>
<feature type="domain" description="Mechanosensitive ion channel transmembrane helices 2/3" evidence="9">
    <location>
        <begin position="884"/>
        <end position="925"/>
    </location>
</feature>
<feature type="transmembrane region" description="Helical" evidence="3">
    <location>
        <begin position="484"/>
        <end position="504"/>
    </location>
</feature>
<dbReference type="RefSeq" id="WP_217173667.1">
    <property type="nucleotide sequence ID" value="NZ_JAFMOW010000063.1"/>
</dbReference>
<keyword evidence="4" id="KW-0732">Signal</keyword>
<evidence type="ECO:0000256" key="3">
    <source>
        <dbReference type="SAM" id="Phobius"/>
    </source>
</evidence>
<keyword evidence="3" id="KW-0812">Transmembrane</keyword>
<dbReference type="NCBIfam" id="NF008180">
    <property type="entry name" value="PRK10929.1"/>
    <property type="match status" value="1"/>
</dbReference>
<evidence type="ECO:0000259" key="8">
    <source>
        <dbReference type="Pfam" id="PF21082"/>
    </source>
</evidence>
<proteinExistence type="predicted"/>
<keyword evidence="3" id="KW-0472">Membrane</keyword>
<comment type="caution">
    <text evidence="10">The sequence shown here is derived from an EMBL/GenBank/DDBJ whole genome shotgun (WGS) entry which is preliminary data.</text>
</comment>
<feature type="transmembrane region" description="Helical" evidence="3">
    <location>
        <begin position="525"/>
        <end position="547"/>
    </location>
</feature>
<dbReference type="InterPro" id="IPR049278">
    <property type="entry name" value="MS_channel_C"/>
</dbReference>
<feature type="transmembrane region" description="Helical" evidence="3">
    <location>
        <begin position="678"/>
        <end position="699"/>
    </location>
</feature>
<feature type="domain" description="Mechanosensitive ion channel MscS C-terminal" evidence="8">
    <location>
        <begin position="1000"/>
        <end position="1081"/>
    </location>
</feature>
<evidence type="ECO:0000313" key="11">
    <source>
        <dbReference type="Proteomes" id="UP000734343"/>
    </source>
</evidence>
<keyword evidence="1" id="KW-0175">Coiled coil</keyword>
<keyword evidence="11" id="KW-1185">Reference proteome</keyword>
<feature type="signal peptide" evidence="4">
    <location>
        <begin position="1"/>
        <end position="21"/>
    </location>
</feature>
<dbReference type="InterPro" id="IPR024393">
    <property type="entry name" value="MscS_porin"/>
</dbReference>
<feature type="compositionally biased region" description="Basic and acidic residues" evidence="2">
    <location>
        <begin position="121"/>
        <end position="137"/>
    </location>
</feature>
<dbReference type="Pfam" id="PF21088">
    <property type="entry name" value="MS_channel_1st"/>
    <property type="match status" value="1"/>
</dbReference>
<dbReference type="InterPro" id="IPR049142">
    <property type="entry name" value="MS_channel_1st"/>
</dbReference>
<feature type="coiled-coil region" evidence="1">
    <location>
        <begin position="25"/>
        <end position="54"/>
    </location>
</feature>
<dbReference type="Pfam" id="PF12794">
    <property type="entry name" value="MscS_TM"/>
    <property type="match status" value="1"/>
</dbReference>
<feature type="transmembrane region" description="Helical" evidence="3">
    <location>
        <begin position="837"/>
        <end position="857"/>
    </location>
</feature>
<sequence length="1125" mass="125419">MRLIPALLMSLLLSLPVMAGAAPTEDQLKQELKQAEANKEMANQTQVVEALQSALNWLHEASVSAGRTEQYQKVIDDFPKLTQALRQELQNQPDKPPAVDDSIPTAQLEQQILQVSSQQLEETRQLRQEQDRSRDISDSLGLIPQQQSEARNALSDIEQRMQAATAATAAATSSPLAQAQLSALQAESAARKAKVDELELAQLSANNRQELSRMRTDLYKKRADYLDQQLQALRNTLNNQRQREAEQALEKTELLAEQSGELPHSISQQLQSNRELSLALNQQAQRMDLISSQQRQAAAQTQQVRQAINTIREQAQWLGASNLLGETLRAQVARLPDMPKPQQLDRDMGQLRVQRLHYEDLLDKQPIYRQARQDDGKPLTAAQQKILDAQLRTQRDLLNSLLSGCDTQILELTKLKVANSQLVEALNDVHEAAHRYLFWVADVSAIGISYPVQVAHDLKRLVSLDSLTQLGGAFMMMVTSKETLLPLFGALILVIISISSRKHYYAFLERASSRVGKVTQDQFSLTMRTVFWSILVAMPLPVLWAALGFGLQSAWPYPIAVAIGDGVTATLPILWAFMVSAALAHPQGLFVAHFGWPQRAVSRALRYYALSIWVMVPLIMALITFDNLNDREFSNTLGRLCFVMLCLVVALVTHSLKRAGIPLYHDKKGNSENVINKTLWWMLLGAPIVAALASLMGYLATSQALLARLETSVAIWFVLLVIYHIIRRWMLIQRRRIAFERAKQRRAEMLNQRARGEEDANHVNTSNEGTVEIEEPVVDLDAISAQSLRLVRSLLTLIALISVIFLWSEIHSAFSFLENIHLWQVSSTVQGVESMQPITLGSVLIAILVLIITTQLVRNLPALLELALLQHLDLTPGTGYAVLTVTKYVLLLIGGLTGFSLIGIEWAKLQWLVAALGVGLGFGLQEIFANFISGLIILFEKPIRIGDTVTIRNLTGSITKINTRATTIADWDRKEIIVPNKAFITEQFINWSLSDSVTRVVLTVPAPSEANTEEVTEILLNAAHRCSLVLDMPAPEAYLVDLQQGIQIFELRMHAAEMAHRMPLRHEIHQLILAGFREHGITLPFPPFQVRMETLHRAQNGNNATFTSSSGTGRSGNSSRSPGDL</sequence>
<evidence type="ECO:0000313" key="10">
    <source>
        <dbReference type="EMBL" id="MBU9856384.1"/>
    </source>
</evidence>
<feature type="chain" id="PRO_5045993440" evidence="4">
    <location>
        <begin position="22"/>
        <end position="1125"/>
    </location>
</feature>
<feature type="domain" description="Mechanosensitive ion channel inner membrane" evidence="6">
    <location>
        <begin position="486"/>
        <end position="823"/>
    </location>
</feature>
<dbReference type="Pfam" id="PF00924">
    <property type="entry name" value="MS_channel_2nd"/>
    <property type="match status" value="1"/>
</dbReference>
<evidence type="ECO:0000256" key="1">
    <source>
        <dbReference type="SAM" id="Coils"/>
    </source>
</evidence>
<dbReference type="EMBL" id="JAFMOW010000063">
    <property type="protein sequence ID" value="MBU9856384.1"/>
    <property type="molecule type" value="Genomic_DNA"/>
</dbReference>
<organism evidence="10 11">
    <name type="scientific">Rahnella bonaserana</name>
    <dbReference type="NCBI Taxonomy" id="2816248"/>
    <lineage>
        <taxon>Bacteria</taxon>
        <taxon>Pseudomonadati</taxon>
        <taxon>Pseudomonadota</taxon>
        <taxon>Gammaproteobacteria</taxon>
        <taxon>Enterobacterales</taxon>
        <taxon>Yersiniaceae</taxon>
        <taxon>Rahnella</taxon>
    </lineage>
</organism>
<dbReference type="Proteomes" id="UP000734343">
    <property type="component" value="Unassembled WGS sequence"/>
</dbReference>
<feature type="domain" description="Mechanosensitive ion channel MscS" evidence="5">
    <location>
        <begin position="927"/>
        <end position="992"/>
    </location>
</feature>
<feature type="transmembrane region" description="Helical" evidence="3">
    <location>
        <begin position="605"/>
        <end position="625"/>
    </location>
</feature>
<dbReference type="PANTHER" id="PTHR30347:SF9">
    <property type="entry name" value="MINICONDUCTANCE MECHANOSENSITIVE CHANNEL MSCM"/>
    <property type="match status" value="1"/>
</dbReference>
<name>A0ABS6LWF8_9GAMM</name>
<feature type="region of interest" description="Disordered" evidence="2">
    <location>
        <begin position="119"/>
        <end position="153"/>
    </location>
</feature>
<dbReference type="InterPro" id="IPR052702">
    <property type="entry name" value="MscS-like_channel"/>
</dbReference>
<dbReference type="Pfam" id="PF21082">
    <property type="entry name" value="MS_channel_3rd"/>
    <property type="match status" value="1"/>
</dbReference>
<dbReference type="Pfam" id="PF12795">
    <property type="entry name" value="MscS_porin"/>
    <property type="match status" value="1"/>
</dbReference>
<feature type="region of interest" description="Disordered" evidence="2">
    <location>
        <begin position="1101"/>
        <end position="1125"/>
    </location>
</feature>